<dbReference type="Pfam" id="PF14659">
    <property type="entry name" value="Phage_int_SAM_3"/>
    <property type="match status" value="1"/>
</dbReference>
<dbReference type="OrthoDB" id="111144at2"/>
<dbReference type="InterPro" id="IPR050090">
    <property type="entry name" value="Tyrosine_recombinase_XerCD"/>
</dbReference>
<keyword evidence="3 5" id="KW-0238">DNA-binding</keyword>
<dbReference type="RefSeq" id="WP_092352611.1">
    <property type="nucleotide sequence ID" value="NZ_FOIN01000005.1"/>
</dbReference>
<dbReference type="PANTHER" id="PTHR30349:SF64">
    <property type="entry name" value="PROPHAGE INTEGRASE INTD-RELATED"/>
    <property type="match status" value="1"/>
</dbReference>
<dbReference type="InterPro" id="IPR002104">
    <property type="entry name" value="Integrase_catalytic"/>
</dbReference>
<dbReference type="GeneID" id="78287767"/>
<dbReference type="GO" id="GO:0003677">
    <property type="term" value="F:DNA binding"/>
    <property type="evidence" value="ECO:0007669"/>
    <property type="project" value="UniProtKB-UniRule"/>
</dbReference>
<evidence type="ECO:0000256" key="5">
    <source>
        <dbReference type="PROSITE-ProRule" id="PRU01248"/>
    </source>
</evidence>
<feature type="domain" description="Tyr recombinase" evidence="6">
    <location>
        <begin position="108"/>
        <end position="305"/>
    </location>
</feature>
<evidence type="ECO:0000313" key="9">
    <source>
        <dbReference type="Proteomes" id="UP000198558"/>
    </source>
</evidence>
<accession>A0A1I0D6Q7</accession>
<dbReference type="CDD" id="cd01189">
    <property type="entry name" value="INT_ICEBs1_C_like"/>
    <property type="match status" value="1"/>
</dbReference>
<keyword evidence="4" id="KW-0233">DNA recombination</keyword>
<dbReference type="PROSITE" id="PS51898">
    <property type="entry name" value="TYR_RECOMBINASE"/>
    <property type="match status" value="1"/>
</dbReference>
<evidence type="ECO:0000259" key="6">
    <source>
        <dbReference type="PROSITE" id="PS51898"/>
    </source>
</evidence>
<name>A0A1I0D6Q7_9FIRM</name>
<dbReference type="InterPro" id="IPR004107">
    <property type="entry name" value="Integrase_SAM-like_N"/>
</dbReference>
<protein>
    <submittedName>
        <fullName evidence="8">Site-specific recombinase XerD</fullName>
    </submittedName>
</protein>
<keyword evidence="9" id="KW-1185">Reference proteome</keyword>
<dbReference type="Gene3D" id="1.10.150.130">
    <property type="match status" value="1"/>
</dbReference>
<evidence type="ECO:0000313" key="8">
    <source>
        <dbReference type="EMBL" id="SET27864.1"/>
    </source>
</evidence>
<gene>
    <name evidence="8" type="ORF">SAMN04489758_10540</name>
</gene>
<dbReference type="AlphaFoldDB" id="A0A1I0D6Q7"/>
<dbReference type="InterPro" id="IPR010998">
    <property type="entry name" value="Integrase_recombinase_N"/>
</dbReference>
<dbReference type="InterPro" id="IPR044068">
    <property type="entry name" value="CB"/>
</dbReference>
<proteinExistence type="inferred from homology"/>
<evidence type="ECO:0000256" key="2">
    <source>
        <dbReference type="ARBA" id="ARBA00022908"/>
    </source>
</evidence>
<dbReference type="InterPro" id="IPR013762">
    <property type="entry name" value="Integrase-like_cat_sf"/>
</dbReference>
<dbReference type="GO" id="GO:0015074">
    <property type="term" value="P:DNA integration"/>
    <property type="evidence" value="ECO:0007669"/>
    <property type="project" value="UniProtKB-KW"/>
</dbReference>
<dbReference type="Gene3D" id="1.10.443.10">
    <property type="entry name" value="Intergrase catalytic core"/>
    <property type="match status" value="1"/>
</dbReference>
<dbReference type="Proteomes" id="UP000198558">
    <property type="component" value="Unassembled WGS sequence"/>
</dbReference>
<dbReference type="InterPro" id="IPR011010">
    <property type="entry name" value="DNA_brk_join_enz"/>
</dbReference>
<dbReference type="EMBL" id="FOIN01000005">
    <property type="protein sequence ID" value="SET27864.1"/>
    <property type="molecule type" value="Genomic_DNA"/>
</dbReference>
<reference evidence="9" key="1">
    <citation type="submission" date="2016-10" db="EMBL/GenBank/DDBJ databases">
        <authorList>
            <person name="Varghese N."/>
            <person name="Submissions S."/>
        </authorList>
    </citation>
    <scope>NUCLEOTIDE SEQUENCE [LARGE SCALE GENOMIC DNA]</scope>
    <source>
        <strain evidence="9">DSM 1551</strain>
    </source>
</reference>
<evidence type="ECO:0000256" key="1">
    <source>
        <dbReference type="ARBA" id="ARBA00008857"/>
    </source>
</evidence>
<organism evidence="8 9">
    <name type="scientific">Thomasclavelia cocleata</name>
    <dbReference type="NCBI Taxonomy" id="69824"/>
    <lineage>
        <taxon>Bacteria</taxon>
        <taxon>Bacillati</taxon>
        <taxon>Bacillota</taxon>
        <taxon>Erysipelotrichia</taxon>
        <taxon>Erysipelotrichales</taxon>
        <taxon>Coprobacillaceae</taxon>
        <taxon>Thomasclavelia</taxon>
    </lineage>
</organism>
<evidence type="ECO:0000256" key="4">
    <source>
        <dbReference type="ARBA" id="ARBA00023172"/>
    </source>
</evidence>
<comment type="similarity">
    <text evidence="1">Belongs to the 'phage' integrase family.</text>
</comment>
<dbReference type="SUPFAM" id="SSF56349">
    <property type="entry name" value="DNA breaking-rejoining enzymes"/>
    <property type="match status" value="1"/>
</dbReference>
<dbReference type="PANTHER" id="PTHR30349">
    <property type="entry name" value="PHAGE INTEGRASE-RELATED"/>
    <property type="match status" value="1"/>
</dbReference>
<dbReference type="Pfam" id="PF00589">
    <property type="entry name" value="Phage_integrase"/>
    <property type="match status" value="1"/>
</dbReference>
<keyword evidence="2" id="KW-0229">DNA integration</keyword>
<evidence type="ECO:0000259" key="7">
    <source>
        <dbReference type="PROSITE" id="PS51900"/>
    </source>
</evidence>
<dbReference type="GO" id="GO:0006310">
    <property type="term" value="P:DNA recombination"/>
    <property type="evidence" value="ECO:0007669"/>
    <property type="project" value="UniProtKB-KW"/>
</dbReference>
<evidence type="ECO:0000256" key="3">
    <source>
        <dbReference type="ARBA" id="ARBA00023125"/>
    </source>
</evidence>
<feature type="domain" description="Core-binding (CB)" evidence="7">
    <location>
        <begin position="5"/>
        <end position="88"/>
    </location>
</feature>
<dbReference type="PROSITE" id="PS51900">
    <property type="entry name" value="CB"/>
    <property type="match status" value="1"/>
</dbReference>
<sequence length="315" mass="37102">MQTNKKFFLVTKEWLELKKMSVKYSSYVKYETVILKHIIPFFDDYTIEQINDDIIVSFFKELIDTQKYSNSTLHTIRYVMKSILEYAEKKYCIQTINFSFIKLNRSKGNLRILSENQKILLEKYCFNHYEPISIAILIALYGGLRIGEICALKWEDVDLNNGIITVSKTVERLKNKENMESKTILMILEPKTQTSKRIVPIPVFLKEYIQNYYDYLTVIDSSYYLLTNSEKIPDPRTIQNQFQRLCQDNNFQINFHSLRHTYATHCVMQEVDLKSLSEMLGHSNISTTLQLYVHSSIEFKMNQINKISAPVISQN</sequence>